<comment type="caution">
    <text evidence="1">The sequence shown here is derived from an EMBL/GenBank/DDBJ whole genome shotgun (WGS) entry which is preliminary data.</text>
</comment>
<evidence type="ECO:0000313" key="1">
    <source>
        <dbReference type="EMBL" id="TVU15920.1"/>
    </source>
</evidence>
<dbReference type="PANTHER" id="PTHR33103">
    <property type="entry name" value="OS01G0153900 PROTEIN"/>
    <property type="match status" value="1"/>
</dbReference>
<dbReference type="Gramene" id="TVU15920">
    <property type="protein sequence ID" value="TVU15920"/>
    <property type="gene ID" value="EJB05_39464"/>
</dbReference>
<protein>
    <recommendedName>
        <fullName evidence="3">DUF674 domain-containing protein</fullName>
    </recommendedName>
</protein>
<feature type="non-terminal residue" evidence="1">
    <location>
        <position position="1"/>
    </location>
</feature>
<organism evidence="1 2">
    <name type="scientific">Eragrostis curvula</name>
    <name type="common">weeping love grass</name>
    <dbReference type="NCBI Taxonomy" id="38414"/>
    <lineage>
        <taxon>Eukaryota</taxon>
        <taxon>Viridiplantae</taxon>
        <taxon>Streptophyta</taxon>
        <taxon>Embryophyta</taxon>
        <taxon>Tracheophyta</taxon>
        <taxon>Spermatophyta</taxon>
        <taxon>Magnoliopsida</taxon>
        <taxon>Liliopsida</taxon>
        <taxon>Poales</taxon>
        <taxon>Poaceae</taxon>
        <taxon>PACMAD clade</taxon>
        <taxon>Chloridoideae</taxon>
        <taxon>Eragrostideae</taxon>
        <taxon>Eragrostidinae</taxon>
        <taxon>Eragrostis</taxon>
    </lineage>
</organism>
<dbReference type="Proteomes" id="UP000324897">
    <property type="component" value="Unassembled WGS sequence"/>
</dbReference>
<evidence type="ECO:0008006" key="3">
    <source>
        <dbReference type="Google" id="ProtNLM"/>
    </source>
</evidence>
<proteinExistence type="predicted"/>
<dbReference type="EMBL" id="RWGY01000031">
    <property type="protein sequence ID" value="TVU15920.1"/>
    <property type="molecule type" value="Genomic_DNA"/>
</dbReference>
<dbReference type="AlphaFoldDB" id="A0A5J9TX24"/>
<reference evidence="1 2" key="1">
    <citation type="journal article" date="2019" name="Sci. Rep.">
        <title>A high-quality genome of Eragrostis curvula grass provides insights into Poaceae evolution and supports new strategies to enhance forage quality.</title>
        <authorList>
            <person name="Carballo J."/>
            <person name="Santos B.A.C.M."/>
            <person name="Zappacosta D."/>
            <person name="Garbus I."/>
            <person name="Selva J.P."/>
            <person name="Gallo C.A."/>
            <person name="Diaz A."/>
            <person name="Albertini E."/>
            <person name="Caccamo M."/>
            <person name="Echenique V."/>
        </authorList>
    </citation>
    <scope>NUCLEOTIDE SEQUENCE [LARGE SCALE GENOMIC DNA]</scope>
    <source>
        <strain evidence="2">cv. Victoria</strain>
        <tissue evidence="1">Leaf</tissue>
    </source>
</reference>
<accession>A0A5J9TX24</accession>
<sequence>MSKSQESTIEVKLFVDKKKKKVLFAESDKEFVDVLFSFLTIPLGTIVRLLDKQSQMGSLDEIYKSVEDLSADAFQTKACKAMLLRPLNAASGHFSSLKINIDDTRPRAAYVCINMNCRAPGDRVFSSFPDAVCKCGKTMQYVGNVSEDDGNLAPAGEDLDTGVFVKGLMRFIITDDLVVAPASTNLMLSLLQQFGVRDPEKLEETIVQLSSQQITGLLKRSLMSKHPLTELYFDIATTNDDADLYVLPKQLYPEQVSDGDQKLNSVKIKILQKKNNSSLLYVEAGAEFIDLLFGLLSIPLGSIIKAYGQWPSNGCTDNLWKSVDGNAKGCMRPERESLLVAPKSAPFGCGATKILQVDELDPTLDINCCFKCFKTCGFAKLGRCHEKTRFSTYMYCQEMVKSTKLYELNPKLPKDGRGNGETYMKGEQLKFMVTDDLRVLPLSVSTTIQFVSDAKMKMEELLEREITPTKFQVMEIQKAALISRNALSSVLLIPDKKIKAER</sequence>
<evidence type="ECO:0000313" key="2">
    <source>
        <dbReference type="Proteomes" id="UP000324897"/>
    </source>
</evidence>
<dbReference type="InterPro" id="IPR007750">
    <property type="entry name" value="DUF674"/>
</dbReference>
<name>A0A5J9TX24_9POAL</name>
<keyword evidence="2" id="KW-1185">Reference proteome</keyword>
<dbReference type="PANTHER" id="PTHR33103:SF86">
    <property type="entry name" value="OS04G0594500 PROTEIN"/>
    <property type="match status" value="1"/>
</dbReference>
<dbReference type="Pfam" id="PF05056">
    <property type="entry name" value="DUF674"/>
    <property type="match status" value="1"/>
</dbReference>
<gene>
    <name evidence="1" type="ORF">EJB05_39464</name>
</gene>
<dbReference type="OrthoDB" id="746543at2759"/>